<protein>
    <recommendedName>
        <fullName evidence="5">Pectate lyase</fullName>
    </recommendedName>
</protein>
<dbReference type="InterPro" id="IPR011050">
    <property type="entry name" value="Pectin_lyase_fold/virulence"/>
</dbReference>
<reference evidence="3 4" key="1">
    <citation type="submission" date="2018-09" db="EMBL/GenBank/DDBJ databases">
        <title>Genomic investigation of the strawberry pathogen Phytophthora fragariae indicates pathogenicity is determined by transcriptional variation in three key races.</title>
        <authorList>
            <person name="Adams T.M."/>
            <person name="Armitage A.D."/>
            <person name="Sobczyk M.K."/>
            <person name="Bates H.J."/>
            <person name="Dunwell J.M."/>
            <person name="Nellist C.F."/>
            <person name="Harrison R.J."/>
        </authorList>
    </citation>
    <scope>NUCLEOTIDE SEQUENCE [LARGE SCALE GENOMIC DNA]</scope>
    <source>
        <strain evidence="3 4">NOV-77</strain>
    </source>
</reference>
<evidence type="ECO:0000313" key="4">
    <source>
        <dbReference type="Proteomes" id="UP000486351"/>
    </source>
</evidence>
<gene>
    <name evidence="3" type="ORF">PF008_g24757</name>
</gene>
<organism evidence="3 4">
    <name type="scientific">Phytophthora fragariae</name>
    <dbReference type="NCBI Taxonomy" id="53985"/>
    <lineage>
        <taxon>Eukaryota</taxon>
        <taxon>Sar</taxon>
        <taxon>Stramenopiles</taxon>
        <taxon>Oomycota</taxon>
        <taxon>Peronosporomycetes</taxon>
        <taxon>Peronosporales</taxon>
        <taxon>Peronosporaceae</taxon>
        <taxon>Phytophthora</taxon>
    </lineage>
</organism>
<evidence type="ECO:0008006" key="5">
    <source>
        <dbReference type="Google" id="ProtNLM"/>
    </source>
</evidence>
<dbReference type="PANTHER" id="PTHR31884:SF1">
    <property type="entry name" value="POLYGALACTURONASE"/>
    <property type="match status" value="1"/>
</dbReference>
<comment type="caution">
    <text evidence="3">The sequence shown here is derived from an EMBL/GenBank/DDBJ whole genome shotgun (WGS) entry which is preliminary data.</text>
</comment>
<keyword evidence="2" id="KW-0961">Cell wall biogenesis/degradation</keyword>
<accession>A0A6G0QMK6</accession>
<name>A0A6G0QMK6_9STRA</name>
<dbReference type="InterPro" id="IPR050434">
    <property type="entry name" value="Glycosyl_hydrlase_28"/>
</dbReference>
<dbReference type="GO" id="GO:0004650">
    <property type="term" value="F:polygalacturonase activity"/>
    <property type="evidence" value="ECO:0007669"/>
    <property type="project" value="TreeGrafter"/>
</dbReference>
<dbReference type="PANTHER" id="PTHR31884">
    <property type="entry name" value="POLYGALACTURONASE"/>
    <property type="match status" value="1"/>
</dbReference>
<dbReference type="EMBL" id="QXFY01002698">
    <property type="protein sequence ID" value="KAE9293589.1"/>
    <property type="molecule type" value="Genomic_DNA"/>
</dbReference>
<dbReference type="Proteomes" id="UP000486351">
    <property type="component" value="Unassembled WGS sequence"/>
</dbReference>
<evidence type="ECO:0000313" key="3">
    <source>
        <dbReference type="EMBL" id="KAE9293589.1"/>
    </source>
</evidence>
<keyword evidence="1" id="KW-0732">Signal</keyword>
<dbReference type="AlphaFoldDB" id="A0A6G0QMK6"/>
<sequence length="74" mass="7540">MHSDYSKSKGGYTASPTSQVAIKGVTISGLTGSATNLYDIVANPKVVSDWSFSGIKVSASTTGNMVGQPNSVSV</sequence>
<evidence type="ECO:0000256" key="1">
    <source>
        <dbReference type="ARBA" id="ARBA00022729"/>
    </source>
</evidence>
<evidence type="ECO:0000256" key="2">
    <source>
        <dbReference type="ARBA" id="ARBA00023316"/>
    </source>
</evidence>
<proteinExistence type="predicted"/>
<dbReference type="GO" id="GO:0071555">
    <property type="term" value="P:cell wall organization"/>
    <property type="evidence" value="ECO:0007669"/>
    <property type="project" value="UniProtKB-KW"/>
</dbReference>
<dbReference type="SUPFAM" id="SSF51126">
    <property type="entry name" value="Pectin lyase-like"/>
    <property type="match status" value="1"/>
</dbReference>
<dbReference type="GO" id="GO:0045490">
    <property type="term" value="P:pectin catabolic process"/>
    <property type="evidence" value="ECO:0007669"/>
    <property type="project" value="TreeGrafter"/>
</dbReference>
<dbReference type="GO" id="GO:0005576">
    <property type="term" value="C:extracellular region"/>
    <property type="evidence" value="ECO:0007669"/>
    <property type="project" value="TreeGrafter"/>
</dbReference>